<name>A0AA39YAP6_9PEZI</name>
<protein>
    <submittedName>
        <fullName evidence="1">Uncharacterized protein</fullName>
    </submittedName>
</protein>
<gene>
    <name evidence="1" type="ORF">B0T16DRAFT_126185</name>
</gene>
<comment type="caution">
    <text evidence="1">The sequence shown here is derived from an EMBL/GenBank/DDBJ whole genome shotgun (WGS) entry which is preliminary data.</text>
</comment>
<organism evidence="1 2">
    <name type="scientific">Cercophora newfieldiana</name>
    <dbReference type="NCBI Taxonomy" id="92897"/>
    <lineage>
        <taxon>Eukaryota</taxon>
        <taxon>Fungi</taxon>
        <taxon>Dikarya</taxon>
        <taxon>Ascomycota</taxon>
        <taxon>Pezizomycotina</taxon>
        <taxon>Sordariomycetes</taxon>
        <taxon>Sordariomycetidae</taxon>
        <taxon>Sordariales</taxon>
        <taxon>Lasiosphaeriaceae</taxon>
        <taxon>Cercophora</taxon>
    </lineage>
</organism>
<dbReference type="AlphaFoldDB" id="A0AA39YAP6"/>
<evidence type="ECO:0000313" key="1">
    <source>
        <dbReference type="EMBL" id="KAK0649139.1"/>
    </source>
</evidence>
<sequence length="139" mass="15014">MFLSHMVGLLEVLGVPVASLMFFAWSPELSAIAFSFTFVHACRCGYGTAAQIMGSDTFVSADDFTSGKTLFCTQSGITGSTSGPIQLFDLVVVVKGVSSPMVMRRCGKELEIVGEAYVGSMPREALERLPGFWEKISIR</sequence>
<reference evidence="1" key="1">
    <citation type="submission" date="2023-06" db="EMBL/GenBank/DDBJ databases">
        <title>Genome-scale phylogeny and comparative genomics of the fungal order Sordariales.</title>
        <authorList>
            <consortium name="Lawrence Berkeley National Laboratory"/>
            <person name="Hensen N."/>
            <person name="Bonometti L."/>
            <person name="Westerberg I."/>
            <person name="Brannstrom I.O."/>
            <person name="Guillou S."/>
            <person name="Cros-Aarteil S."/>
            <person name="Calhoun S."/>
            <person name="Haridas S."/>
            <person name="Kuo A."/>
            <person name="Mondo S."/>
            <person name="Pangilinan J."/>
            <person name="Riley R."/>
            <person name="Labutti K."/>
            <person name="Andreopoulos B."/>
            <person name="Lipzen A."/>
            <person name="Chen C."/>
            <person name="Yanf M."/>
            <person name="Daum C."/>
            <person name="Ng V."/>
            <person name="Clum A."/>
            <person name="Steindorff A."/>
            <person name="Ohm R."/>
            <person name="Martin F."/>
            <person name="Silar P."/>
            <person name="Natvig D."/>
            <person name="Lalanne C."/>
            <person name="Gautier V."/>
            <person name="Ament-Velasquez S.L."/>
            <person name="Kruys A."/>
            <person name="Hutchinson M.I."/>
            <person name="Powell A.J."/>
            <person name="Barry K."/>
            <person name="Miller A.N."/>
            <person name="Grigoriev I.V."/>
            <person name="Debuchy R."/>
            <person name="Gladieux P."/>
            <person name="Thoren M.H."/>
            <person name="Johannesson H."/>
        </authorList>
    </citation>
    <scope>NUCLEOTIDE SEQUENCE</scope>
    <source>
        <strain evidence="1">SMH2532-1</strain>
    </source>
</reference>
<accession>A0AA39YAP6</accession>
<keyword evidence="2" id="KW-1185">Reference proteome</keyword>
<evidence type="ECO:0000313" key="2">
    <source>
        <dbReference type="Proteomes" id="UP001174936"/>
    </source>
</evidence>
<dbReference type="Proteomes" id="UP001174936">
    <property type="component" value="Unassembled WGS sequence"/>
</dbReference>
<dbReference type="EMBL" id="JAULSV010000003">
    <property type="protein sequence ID" value="KAK0649139.1"/>
    <property type="molecule type" value="Genomic_DNA"/>
</dbReference>
<proteinExistence type="predicted"/>